<dbReference type="AlphaFoldDB" id="A0A918GBR4"/>
<evidence type="ECO:0000313" key="2">
    <source>
        <dbReference type="Proteomes" id="UP000606194"/>
    </source>
</evidence>
<sequence>MPNRRSRGYQPCWKPQASSLELLAAADRVLNRYTDHLPLTIRQVWYSLISDGVLAKESRTYKRLIEVIGMGRRSGRIPWEALRDDTELKAEPVFYAGPDDFHAALRQAADGYRLDRQTGQAIRLEVWSETAGMVSQLRAVAEPYGVPVYSGSGFSGLPAKRTAALRMAADPRPVRVFVVSDWDPSGVHLFSALAEDVEAFAAVDAPGSEVVFERLAVTEQQIEEHRLPTAPTKATDNRSFTGSSTTQAEALPPDILASVVRDAITSRHDPLILAELLNREERERRALLADLNIHPDPEPD</sequence>
<gene>
    <name evidence="1" type="ORF">GCM10010269_79600</name>
</gene>
<dbReference type="Proteomes" id="UP000606194">
    <property type="component" value="Unassembled WGS sequence"/>
</dbReference>
<protein>
    <recommendedName>
        <fullName evidence="3">DUF2399 domain-containing protein</fullName>
    </recommendedName>
</protein>
<reference evidence="1" key="1">
    <citation type="journal article" date="2014" name="Int. J. Syst. Evol. Microbiol.">
        <title>Complete genome sequence of Corynebacterium casei LMG S-19264T (=DSM 44701T), isolated from a smear-ripened cheese.</title>
        <authorList>
            <consortium name="US DOE Joint Genome Institute (JGI-PGF)"/>
            <person name="Walter F."/>
            <person name="Albersmeier A."/>
            <person name="Kalinowski J."/>
            <person name="Ruckert C."/>
        </authorList>
    </citation>
    <scope>NUCLEOTIDE SEQUENCE</scope>
    <source>
        <strain evidence="1">JCM 4386</strain>
    </source>
</reference>
<keyword evidence="2" id="KW-1185">Reference proteome</keyword>
<name>A0A918GBR4_9ACTN</name>
<organism evidence="1 2">
    <name type="scientific">Streptomyces humidus</name>
    <dbReference type="NCBI Taxonomy" id="52259"/>
    <lineage>
        <taxon>Bacteria</taxon>
        <taxon>Bacillati</taxon>
        <taxon>Actinomycetota</taxon>
        <taxon>Actinomycetes</taxon>
        <taxon>Kitasatosporales</taxon>
        <taxon>Streptomycetaceae</taxon>
        <taxon>Streptomyces</taxon>
    </lineage>
</organism>
<comment type="caution">
    <text evidence="1">The sequence shown here is derived from an EMBL/GenBank/DDBJ whole genome shotgun (WGS) entry which is preliminary data.</text>
</comment>
<evidence type="ECO:0008006" key="3">
    <source>
        <dbReference type="Google" id="ProtNLM"/>
    </source>
</evidence>
<evidence type="ECO:0000313" key="1">
    <source>
        <dbReference type="EMBL" id="GGS28939.1"/>
    </source>
</evidence>
<dbReference type="EMBL" id="BMTL01000057">
    <property type="protein sequence ID" value="GGS28939.1"/>
    <property type="molecule type" value="Genomic_DNA"/>
</dbReference>
<proteinExistence type="predicted"/>
<reference evidence="1" key="2">
    <citation type="submission" date="2020-09" db="EMBL/GenBank/DDBJ databases">
        <authorList>
            <person name="Sun Q."/>
            <person name="Ohkuma M."/>
        </authorList>
    </citation>
    <scope>NUCLEOTIDE SEQUENCE</scope>
    <source>
        <strain evidence="1">JCM 4386</strain>
    </source>
</reference>
<accession>A0A918GBR4</accession>